<feature type="transmembrane region" description="Helical" evidence="2">
    <location>
        <begin position="91"/>
        <end position="109"/>
    </location>
</feature>
<keyword evidence="2" id="KW-0472">Membrane</keyword>
<dbReference type="RefSeq" id="XP_007868471.1">
    <property type="nucleotide sequence ID" value="XM_007870280.1"/>
</dbReference>
<dbReference type="EMBL" id="KB469306">
    <property type="protein sequence ID" value="EPQ53184.1"/>
    <property type="molecule type" value="Genomic_DNA"/>
</dbReference>
<dbReference type="Proteomes" id="UP000030669">
    <property type="component" value="Unassembled WGS sequence"/>
</dbReference>
<keyword evidence="5" id="KW-1185">Reference proteome</keyword>
<evidence type="ECO:0000313" key="5">
    <source>
        <dbReference type="Proteomes" id="UP000030669"/>
    </source>
</evidence>
<dbReference type="eggNOG" id="ENOG502SRX6">
    <property type="taxonomic scope" value="Eukaryota"/>
</dbReference>
<accession>S7RKI8</accession>
<evidence type="ECO:0000256" key="1">
    <source>
        <dbReference type="SAM" id="MobiDB-lite"/>
    </source>
</evidence>
<protein>
    <recommendedName>
        <fullName evidence="3">DUF6533 domain-containing protein</fullName>
    </recommendedName>
</protein>
<keyword evidence="2" id="KW-0812">Transmembrane</keyword>
<keyword evidence="2" id="KW-1133">Transmembrane helix</keyword>
<reference evidence="4 5" key="1">
    <citation type="journal article" date="2012" name="Science">
        <title>The Paleozoic origin of enzymatic lignin decomposition reconstructed from 31 fungal genomes.</title>
        <authorList>
            <person name="Floudas D."/>
            <person name="Binder M."/>
            <person name="Riley R."/>
            <person name="Barry K."/>
            <person name="Blanchette R.A."/>
            <person name="Henrissat B."/>
            <person name="Martinez A.T."/>
            <person name="Otillar R."/>
            <person name="Spatafora J.W."/>
            <person name="Yadav J.S."/>
            <person name="Aerts A."/>
            <person name="Benoit I."/>
            <person name="Boyd A."/>
            <person name="Carlson A."/>
            <person name="Copeland A."/>
            <person name="Coutinho P.M."/>
            <person name="de Vries R.P."/>
            <person name="Ferreira P."/>
            <person name="Findley K."/>
            <person name="Foster B."/>
            <person name="Gaskell J."/>
            <person name="Glotzer D."/>
            <person name="Gorecki P."/>
            <person name="Heitman J."/>
            <person name="Hesse C."/>
            <person name="Hori C."/>
            <person name="Igarashi K."/>
            <person name="Jurgens J.A."/>
            <person name="Kallen N."/>
            <person name="Kersten P."/>
            <person name="Kohler A."/>
            <person name="Kuees U."/>
            <person name="Kumar T.K.A."/>
            <person name="Kuo A."/>
            <person name="LaButti K."/>
            <person name="Larrondo L.F."/>
            <person name="Lindquist E."/>
            <person name="Ling A."/>
            <person name="Lombard V."/>
            <person name="Lucas S."/>
            <person name="Lundell T."/>
            <person name="Martin R."/>
            <person name="McLaughlin D.J."/>
            <person name="Morgenstern I."/>
            <person name="Morin E."/>
            <person name="Murat C."/>
            <person name="Nagy L.G."/>
            <person name="Nolan M."/>
            <person name="Ohm R.A."/>
            <person name="Patyshakuliyeva A."/>
            <person name="Rokas A."/>
            <person name="Ruiz-Duenas F.J."/>
            <person name="Sabat G."/>
            <person name="Salamov A."/>
            <person name="Samejima M."/>
            <person name="Schmutz J."/>
            <person name="Slot J.C."/>
            <person name="St John F."/>
            <person name="Stenlid J."/>
            <person name="Sun H."/>
            <person name="Sun S."/>
            <person name="Syed K."/>
            <person name="Tsang A."/>
            <person name="Wiebenga A."/>
            <person name="Young D."/>
            <person name="Pisabarro A."/>
            <person name="Eastwood D.C."/>
            <person name="Martin F."/>
            <person name="Cullen D."/>
            <person name="Grigoriev I.V."/>
            <person name="Hibbett D.S."/>
        </authorList>
    </citation>
    <scope>NUCLEOTIDE SEQUENCE [LARGE SCALE GENOMIC DNA]</scope>
    <source>
        <strain evidence="4 5">ATCC 11539</strain>
    </source>
</reference>
<feature type="region of interest" description="Disordered" evidence="1">
    <location>
        <begin position="336"/>
        <end position="364"/>
    </location>
</feature>
<dbReference type="OrthoDB" id="3350812at2759"/>
<sequence length="364" mass="39864">MSGDVLLAPRAVGGPIEDVVPLSVAATGTILVYDYLCTLDDEVEYVWKSRQTLGTVLFFLNRYTPFIDTFVSLNLLTARHSREECERNFKVVLWLITLGTLISESILCLRTYALWERRRSIGMTLAIVYGLIFSAGVGVVSLEADSLVYEDPPEPGVAGCFLRHASAIVFIDYVLVLVAETIMAILTVIKAVQHLRHTRSPMVVTLYRDGILFYFMLLGKSPSRSFPPASLTPRSAITIVNVIIPVAGPPALTNWLATPQRVMHSILCTRVLLFILKSPSHQRTPPPSQPTTASTLLSSLSPASFLATVPAHWHGEACDDARVPAAEDGVEVFEMDDFGGPGRGEEGVDRERVSRLRGGGGWDP</sequence>
<feature type="transmembrane region" description="Helical" evidence="2">
    <location>
        <begin position="121"/>
        <end position="142"/>
    </location>
</feature>
<feature type="compositionally biased region" description="Basic and acidic residues" evidence="1">
    <location>
        <begin position="343"/>
        <end position="354"/>
    </location>
</feature>
<evidence type="ECO:0000313" key="4">
    <source>
        <dbReference type="EMBL" id="EPQ53184.1"/>
    </source>
</evidence>
<dbReference type="GeneID" id="19302303"/>
<name>S7RKI8_GLOTA</name>
<dbReference type="KEGG" id="gtr:GLOTRDRAFT_131464"/>
<gene>
    <name evidence="4" type="ORF">GLOTRDRAFT_131464</name>
</gene>
<dbReference type="HOGENOM" id="CLU_035509_11_0_1"/>
<dbReference type="InterPro" id="IPR045340">
    <property type="entry name" value="DUF6533"/>
</dbReference>
<dbReference type="OMA" id="IFCTRIL"/>
<dbReference type="AlphaFoldDB" id="S7RKI8"/>
<organism evidence="4 5">
    <name type="scientific">Gloeophyllum trabeum (strain ATCC 11539 / FP-39264 / Madison 617)</name>
    <name type="common">Brown rot fungus</name>
    <dbReference type="NCBI Taxonomy" id="670483"/>
    <lineage>
        <taxon>Eukaryota</taxon>
        <taxon>Fungi</taxon>
        <taxon>Dikarya</taxon>
        <taxon>Basidiomycota</taxon>
        <taxon>Agaricomycotina</taxon>
        <taxon>Agaricomycetes</taxon>
        <taxon>Gloeophyllales</taxon>
        <taxon>Gloeophyllaceae</taxon>
        <taxon>Gloeophyllum</taxon>
    </lineage>
</organism>
<feature type="transmembrane region" description="Helical" evidence="2">
    <location>
        <begin position="162"/>
        <end position="189"/>
    </location>
</feature>
<dbReference type="Pfam" id="PF20151">
    <property type="entry name" value="DUF6533"/>
    <property type="match status" value="1"/>
</dbReference>
<feature type="domain" description="DUF6533" evidence="3">
    <location>
        <begin position="23"/>
        <end position="67"/>
    </location>
</feature>
<proteinExistence type="predicted"/>
<evidence type="ECO:0000259" key="3">
    <source>
        <dbReference type="Pfam" id="PF20151"/>
    </source>
</evidence>
<evidence type="ECO:0000256" key="2">
    <source>
        <dbReference type="SAM" id="Phobius"/>
    </source>
</evidence>